<evidence type="ECO:0000313" key="3">
    <source>
        <dbReference type="Proteomes" id="UP000078550"/>
    </source>
</evidence>
<proteinExistence type="predicted"/>
<dbReference type="AlphaFoldDB" id="A0A1A9ANM7"/>
<accession>A0A1A9ANM7</accession>
<protein>
    <submittedName>
        <fullName evidence="2">PIR Superfamily Protein</fullName>
    </submittedName>
</protein>
<evidence type="ECO:0000313" key="2">
    <source>
        <dbReference type="EMBL" id="SBT58274.1"/>
    </source>
</evidence>
<sequence length="325" mass="38663">METIGTNNCELPSYKFYSNFYQIQITRTSSSVCDSIENINLGVNALTVEKMLSQYNNLKDFCYKLEANLQNLKIKDNLDEDLKKTYWGDVTDKTEIKNNSECKLNHYPISVDYYKKWKKMYDYQLNSKEIQCALQNKEGCNEECKKNCKENYCIYILDVFNIYKEFEKVCTEERIPRCPKYWEEFQKNYLAISDIESKCKEVYDKLGFYKVKMTLNIEDDEKYISQYESAYMFSFFEKLIGYSIKYYLSKTMHYSRYIVLPIILILLFYFFMKKLSLFGSKISPRMDDLRKMWRNVQGVTNPATLLNPPRPPLGGNKMGLSYMPK</sequence>
<gene>
    <name evidence="2" type="ORF">POVWA2_084030</name>
</gene>
<dbReference type="Proteomes" id="UP000078550">
    <property type="component" value="Unassembled WGS sequence"/>
</dbReference>
<keyword evidence="1" id="KW-0472">Membrane</keyword>
<keyword evidence="1" id="KW-0812">Transmembrane</keyword>
<dbReference type="EMBL" id="FLRE01002247">
    <property type="protein sequence ID" value="SBT58274.1"/>
    <property type="molecule type" value="Genomic_DNA"/>
</dbReference>
<name>A0A1A9ANM7_PLAOA</name>
<organism evidence="2 3">
    <name type="scientific">Plasmodium ovale wallikeri</name>
    <dbReference type="NCBI Taxonomy" id="864142"/>
    <lineage>
        <taxon>Eukaryota</taxon>
        <taxon>Sar</taxon>
        <taxon>Alveolata</taxon>
        <taxon>Apicomplexa</taxon>
        <taxon>Aconoidasida</taxon>
        <taxon>Haemosporida</taxon>
        <taxon>Plasmodiidae</taxon>
        <taxon>Plasmodium</taxon>
        <taxon>Plasmodium (Plasmodium)</taxon>
    </lineage>
</organism>
<evidence type="ECO:0000256" key="1">
    <source>
        <dbReference type="SAM" id="Phobius"/>
    </source>
</evidence>
<reference evidence="3" key="1">
    <citation type="submission" date="2016-05" db="EMBL/GenBank/DDBJ databases">
        <authorList>
            <person name="Naeem Raeece"/>
        </authorList>
    </citation>
    <scope>NUCLEOTIDE SEQUENCE [LARGE SCALE GENOMIC DNA]</scope>
</reference>
<keyword evidence="1" id="KW-1133">Transmembrane helix</keyword>
<feature type="transmembrane region" description="Helical" evidence="1">
    <location>
        <begin position="254"/>
        <end position="272"/>
    </location>
</feature>